<proteinExistence type="predicted"/>
<name>A0A0S4JIL8_BODSA</name>
<keyword evidence="2" id="KW-1185">Reference proteome</keyword>
<protein>
    <submittedName>
        <fullName evidence="1">GPI-anchored surface protein, putative</fullName>
    </submittedName>
</protein>
<sequence length="166" mass="18377">VWRTAFSRKCVGTLGRPLTFATRRRARRPVTLLLLRSLNISCQSPFDFILFLHTKSLNDLSIISTFRSLQHLDISGLILQQCVAQLPSLASLASLQRLFDMSHCCDLLASDLCTILALSHLTHLNLWYCSGVTDTVLSSIALLSTSYGISTFEDVAVFLTKASLIS</sequence>
<dbReference type="Gene3D" id="3.80.10.10">
    <property type="entry name" value="Ribonuclease Inhibitor"/>
    <property type="match status" value="1"/>
</dbReference>
<dbReference type="AlphaFoldDB" id="A0A0S4JIL8"/>
<dbReference type="InterPro" id="IPR032675">
    <property type="entry name" value="LRR_dom_sf"/>
</dbReference>
<reference evidence="2" key="1">
    <citation type="submission" date="2015-09" db="EMBL/GenBank/DDBJ databases">
        <authorList>
            <consortium name="Pathogen Informatics"/>
        </authorList>
    </citation>
    <scope>NUCLEOTIDE SEQUENCE [LARGE SCALE GENOMIC DNA]</scope>
    <source>
        <strain evidence="2">Lake Konstanz</strain>
    </source>
</reference>
<gene>
    <name evidence="1" type="ORF">BSAL_25480</name>
</gene>
<evidence type="ECO:0000313" key="1">
    <source>
        <dbReference type="EMBL" id="CUG90197.1"/>
    </source>
</evidence>
<dbReference type="EMBL" id="CYKH01001803">
    <property type="protein sequence ID" value="CUG90197.1"/>
    <property type="molecule type" value="Genomic_DNA"/>
</dbReference>
<dbReference type="VEuPathDB" id="TriTrypDB:BSAL_25480"/>
<accession>A0A0S4JIL8</accession>
<dbReference type="Proteomes" id="UP000051952">
    <property type="component" value="Unassembled WGS sequence"/>
</dbReference>
<evidence type="ECO:0000313" key="2">
    <source>
        <dbReference type="Proteomes" id="UP000051952"/>
    </source>
</evidence>
<feature type="non-terminal residue" evidence="1">
    <location>
        <position position="1"/>
    </location>
</feature>
<organism evidence="1 2">
    <name type="scientific">Bodo saltans</name>
    <name type="common">Flagellated protozoan</name>
    <dbReference type="NCBI Taxonomy" id="75058"/>
    <lineage>
        <taxon>Eukaryota</taxon>
        <taxon>Discoba</taxon>
        <taxon>Euglenozoa</taxon>
        <taxon>Kinetoplastea</taxon>
        <taxon>Metakinetoplastina</taxon>
        <taxon>Eubodonida</taxon>
        <taxon>Bodonidae</taxon>
        <taxon>Bodo</taxon>
    </lineage>
</organism>
<dbReference type="SUPFAM" id="SSF52047">
    <property type="entry name" value="RNI-like"/>
    <property type="match status" value="1"/>
</dbReference>